<dbReference type="AlphaFoldDB" id="A0A1G6KQD8"/>
<feature type="signal peptide" evidence="7">
    <location>
        <begin position="1"/>
        <end position="20"/>
    </location>
</feature>
<organism evidence="8 9">
    <name type="scientific">Geotoga petraea</name>
    <dbReference type="NCBI Taxonomy" id="28234"/>
    <lineage>
        <taxon>Bacteria</taxon>
        <taxon>Thermotogati</taxon>
        <taxon>Thermotogota</taxon>
        <taxon>Thermotogae</taxon>
        <taxon>Petrotogales</taxon>
        <taxon>Petrotogaceae</taxon>
        <taxon>Geotoga</taxon>
    </lineage>
</organism>
<proteinExistence type="inferred from homology"/>
<evidence type="ECO:0000256" key="7">
    <source>
        <dbReference type="SAM" id="SignalP"/>
    </source>
</evidence>
<dbReference type="PANTHER" id="PTHR43649:SF28">
    <property type="entry name" value="BINDING PROTEIN COMPONENT OF ABC SUGAR TRANSPORTER-RELATED"/>
    <property type="match status" value="1"/>
</dbReference>
<name>A0A1G6KQD8_9BACT</name>
<dbReference type="InterPro" id="IPR050490">
    <property type="entry name" value="Bact_solute-bd_prot1"/>
</dbReference>
<keyword evidence="9" id="KW-1185">Reference proteome</keyword>
<evidence type="ECO:0000313" key="8">
    <source>
        <dbReference type="EMBL" id="SDC33309.1"/>
    </source>
</evidence>
<evidence type="ECO:0000256" key="6">
    <source>
        <dbReference type="ARBA" id="ARBA00049753"/>
    </source>
</evidence>
<dbReference type="EMBL" id="FMYV01000003">
    <property type="protein sequence ID" value="SDC33309.1"/>
    <property type="molecule type" value="Genomic_DNA"/>
</dbReference>
<keyword evidence="3" id="KW-0813">Transport</keyword>
<evidence type="ECO:0000256" key="1">
    <source>
        <dbReference type="ARBA" id="ARBA00004196"/>
    </source>
</evidence>
<comment type="similarity">
    <text evidence="2">Belongs to the bacterial solute-binding protein 1 family.</text>
</comment>
<dbReference type="InterPro" id="IPR006059">
    <property type="entry name" value="SBP"/>
</dbReference>
<dbReference type="PANTHER" id="PTHR43649">
    <property type="entry name" value="ARABINOSE-BINDING PROTEIN-RELATED"/>
    <property type="match status" value="1"/>
</dbReference>
<evidence type="ECO:0000256" key="4">
    <source>
        <dbReference type="ARBA" id="ARBA00022729"/>
    </source>
</evidence>
<evidence type="ECO:0000313" key="9">
    <source>
        <dbReference type="Proteomes" id="UP000199322"/>
    </source>
</evidence>
<dbReference type="RefSeq" id="WP_091403091.1">
    <property type="nucleotide sequence ID" value="NZ_FMYV01000003.1"/>
</dbReference>
<accession>A0A1G6KQD8</accession>
<protein>
    <recommendedName>
        <fullName evidence="6">Probable sugar-binding periplasmic protein</fullName>
    </recommendedName>
</protein>
<dbReference type="GO" id="GO:0030313">
    <property type="term" value="C:cell envelope"/>
    <property type="evidence" value="ECO:0007669"/>
    <property type="project" value="UniProtKB-SubCell"/>
</dbReference>
<dbReference type="Pfam" id="PF01547">
    <property type="entry name" value="SBP_bac_1"/>
    <property type="match status" value="1"/>
</dbReference>
<dbReference type="Proteomes" id="UP000199322">
    <property type="component" value="Unassembled WGS sequence"/>
</dbReference>
<keyword evidence="4 7" id="KW-0732">Signal</keyword>
<dbReference type="STRING" id="28234.SAMN04488588_0848"/>
<dbReference type="Gene3D" id="3.40.190.10">
    <property type="entry name" value="Periplasmic binding protein-like II"/>
    <property type="match status" value="2"/>
</dbReference>
<evidence type="ECO:0000256" key="2">
    <source>
        <dbReference type="ARBA" id="ARBA00008520"/>
    </source>
</evidence>
<comment type="function">
    <text evidence="5">Part of a binding-protein-dependent transport system for a sugar.</text>
</comment>
<dbReference type="SUPFAM" id="SSF53850">
    <property type="entry name" value="Periplasmic binding protein-like II"/>
    <property type="match status" value="1"/>
</dbReference>
<evidence type="ECO:0000256" key="5">
    <source>
        <dbReference type="ARBA" id="ARBA00049629"/>
    </source>
</evidence>
<feature type="chain" id="PRO_5011489036" description="Probable sugar-binding periplasmic protein" evidence="7">
    <location>
        <begin position="21"/>
        <end position="414"/>
    </location>
</feature>
<sequence>MKKLLVSFLAILFVFSSAFAAGELEIFSWWTGGGEEEGLLALFELFKEDNPDVEIINAAVAGGAGTNAKAVLKTRMLGGNPPDSFQIHAGMELTTTYVVTGMMEPLTDYFDEWGVKDKFPQGLLDIVSYKGDIYSVPVNVHRGNIVFYNKEIFDELGLKEPTNWAEFITALNTVQEAGYVPLAMGDKNKWPAGQLFEAIMVAEYGAEEYNKLFRGEAPFDQVALDRALDKIYELTNYFNKDHAALTWQDATRLLYDNEAVFNLMGDWAEGYMKTLGWIPGEDFGWFELPGTQNSFMLISDTFGLPKGAPNRENAIKWLEFLSTREAQDTFNPIKGSIPARTDADMSKYDAYLTSTIEDFSTKIITPSIAHGSAADESFITSMNDAINILLTTGNTSNAKRSILWAAEDAGLMAY</sequence>
<evidence type="ECO:0000256" key="3">
    <source>
        <dbReference type="ARBA" id="ARBA00022448"/>
    </source>
</evidence>
<reference evidence="8 9" key="1">
    <citation type="submission" date="2016-10" db="EMBL/GenBank/DDBJ databases">
        <authorList>
            <person name="de Groot N.N."/>
        </authorList>
    </citation>
    <scope>NUCLEOTIDE SEQUENCE [LARGE SCALE GENOMIC DNA]</scope>
    <source>
        <strain evidence="8 9">WG14</strain>
    </source>
</reference>
<comment type="subcellular location">
    <subcellularLocation>
        <location evidence="1">Cell envelope</location>
    </subcellularLocation>
</comment>
<gene>
    <name evidence="8" type="ORF">SAMN04488588_0848</name>
</gene>